<dbReference type="Proteomes" id="UP000199451">
    <property type="component" value="Unassembled WGS sequence"/>
</dbReference>
<dbReference type="OrthoDB" id="258723at2157"/>
<sequence length="271" mass="30633">MSRHESRFAGDARLLHRQAIRLPLLDADDERQFHRTMSAVADAQERKAALLRDPETSVLDAYERQLDGLEASYRQAAEVYTDGPYEAAAQAYSAGERDDGTAAFAAYLLEAVWRLQQMFTIHDMAFFPLILRYPRSRTVNVRFVRGGLTDKVHWYESPEHSTEELADEYADVYRNESLWSQKEAANEMESTARLIREEFPDPEETSPDERRTGGIVSVVGRRGSAFCTGLETVAPNPDRFDDAVTEPTVVEESPVARRTAAEWLADDAVLL</sequence>
<accession>A0A1G9U390</accession>
<dbReference type="EMBL" id="FNHL01000002">
    <property type="protein sequence ID" value="SDM53995.1"/>
    <property type="molecule type" value="Genomic_DNA"/>
</dbReference>
<evidence type="ECO:0000313" key="1">
    <source>
        <dbReference type="EMBL" id="SDM53995.1"/>
    </source>
</evidence>
<dbReference type="Pfam" id="PF21535">
    <property type="entry name" value="HVO_2248"/>
    <property type="match status" value="1"/>
</dbReference>
<dbReference type="RefSeq" id="WP_089697268.1">
    <property type="nucleotide sequence ID" value="NZ_FNHL01000002.1"/>
</dbReference>
<reference evidence="2" key="1">
    <citation type="submission" date="2016-10" db="EMBL/GenBank/DDBJ databases">
        <authorList>
            <person name="Varghese N."/>
            <person name="Submissions S."/>
        </authorList>
    </citation>
    <scope>NUCLEOTIDE SEQUENCE [LARGE SCALE GENOMIC DNA]</scope>
    <source>
        <strain evidence="2">CGMCC 1.10119</strain>
    </source>
</reference>
<protein>
    <submittedName>
        <fullName evidence="1">Uncharacterized protein</fullName>
    </submittedName>
</protein>
<dbReference type="InterPro" id="IPR048687">
    <property type="entry name" value="HVO_2248-like"/>
</dbReference>
<gene>
    <name evidence="1" type="ORF">SAMN04487949_2006</name>
</gene>
<proteinExistence type="predicted"/>
<evidence type="ECO:0000313" key="2">
    <source>
        <dbReference type="Proteomes" id="UP000199451"/>
    </source>
</evidence>
<organism evidence="1 2">
    <name type="scientific">Halogranum gelatinilyticum</name>
    <dbReference type="NCBI Taxonomy" id="660521"/>
    <lineage>
        <taxon>Archaea</taxon>
        <taxon>Methanobacteriati</taxon>
        <taxon>Methanobacteriota</taxon>
        <taxon>Stenosarchaea group</taxon>
        <taxon>Halobacteria</taxon>
        <taxon>Halobacteriales</taxon>
        <taxon>Haloferacaceae</taxon>
    </lineage>
</organism>
<keyword evidence="2" id="KW-1185">Reference proteome</keyword>
<name>A0A1G9U390_9EURY</name>
<dbReference type="AlphaFoldDB" id="A0A1G9U390"/>